<evidence type="ECO:0000313" key="8">
    <source>
        <dbReference type="Proteomes" id="UP000677228"/>
    </source>
</evidence>
<dbReference type="Pfam" id="PF23302">
    <property type="entry name" value="HTH_DNAJC9"/>
    <property type="match status" value="1"/>
</dbReference>
<keyword evidence="3" id="KW-0378">Hydrolase</keyword>
<sequence>MDVQNNRIQLNAFVLHNGLYKTSKHDPRFHLYKLRDSLEIGWTYYSEKQIDQIFSNLTIYYPGSDYHTINKNSIHFAKFLLEQLFNIDRNEKVKIVKFPNYLDRVRRLTRLFPFLQSFDNEKEIAEINILYFLYMRYDGDVARICQDLLCNTIEKLKRCIHLIEKGIKRNELPITEKFTLFEKKSACDCLNVIDRNSQVAQIKERKGKDQQSGYDQITLTEIFHQFDTITLRGRTSVDRYLNIQLANNVETNFEHSQPTRAQTLARSDGIGGSG</sequence>
<accession>A0A8S2FKC3</accession>
<reference evidence="6" key="1">
    <citation type="submission" date="2021-02" db="EMBL/GenBank/DDBJ databases">
        <authorList>
            <person name="Nowell W R."/>
        </authorList>
    </citation>
    <scope>NUCLEOTIDE SEQUENCE</scope>
</reference>
<organism evidence="6 8">
    <name type="scientific">Didymodactylos carnosus</name>
    <dbReference type="NCBI Taxonomy" id="1234261"/>
    <lineage>
        <taxon>Eukaryota</taxon>
        <taxon>Metazoa</taxon>
        <taxon>Spiralia</taxon>
        <taxon>Gnathifera</taxon>
        <taxon>Rotifera</taxon>
        <taxon>Eurotatoria</taxon>
        <taxon>Bdelloidea</taxon>
        <taxon>Philodinida</taxon>
        <taxon>Philodinidae</taxon>
        <taxon>Didymodactylos</taxon>
    </lineage>
</organism>
<dbReference type="GO" id="GO:0006508">
    <property type="term" value="P:proteolysis"/>
    <property type="evidence" value="ECO:0007669"/>
    <property type="project" value="UniProtKB-KW"/>
</dbReference>
<dbReference type="PROSITE" id="PS51858">
    <property type="entry name" value="PPPDE"/>
    <property type="match status" value="1"/>
</dbReference>
<comment type="similarity">
    <text evidence="1">Belongs to the DeSI family.</text>
</comment>
<dbReference type="GO" id="GO:0008233">
    <property type="term" value="F:peptidase activity"/>
    <property type="evidence" value="ECO:0007669"/>
    <property type="project" value="UniProtKB-KW"/>
</dbReference>
<dbReference type="InterPro" id="IPR042266">
    <property type="entry name" value="PPPDE_sf"/>
</dbReference>
<evidence type="ECO:0000256" key="3">
    <source>
        <dbReference type="ARBA" id="ARBA00022801"/>
    </source>
</evidence>
<evidence type="ECO:0000256" key="1">
    <source>
        <dbReference type="ARBA" id="ARBA00008140"/>
    </source>
</evidence>
<gene>
    <name evidence="6" type="ORF">OVA965_LOCUS36575</name>
    <name evidence="7" type="ORF">TMI583_LOCUS37590</name>
</gene>
<keyword evidence="2" id="KW-0645">Protease</keyword>
<evidence type="ECO:0000259" key="5">
    <source>
        <dbReference type="PROSITE" id="PS51858"/>
    </source>
</evidence>
<evidence type="ECO:0000313" key="7">
    <source>
        <dbReference type="EMBL" id="CAF4281859.1"/>
    </source>
</evidence>
<feature type="domain" description="PPPDE" evidence="5">
    <location>
        <begin position="1"/>
        <end position="123"/>
    </location>
</feature>
<feature type="region of interest" description="Disordered" evidence="4">
    <location>
        <begin position="254"/>
        <end position="274"/>
    </location>
</feature>
<name>A0A8S2FKC3_9BILA</name>
<dbReference type="InterPro" id="IPR008580">
    <property type="entry name" value="PPPDE_dom"/>
</dbReference>
<dbReference type="EMBL" id="CAJOBA010055247">
    <property type="protein sequence ID" value="CAF4281859.1"/>
    <property type="molecule type" value="Genomic_DNA"/>
</dbReference>
<dbReference type="InterPro" id="IPR056453">
    <property type="entry name" value="HTH_DNAJC9"/>
</dbReference>
<evidence type="ECO:0000313" key="6">
    <source>
        <dbReference type="EMBL" id="CAF1492736.1"/>
    </source>
</evidence>
<feature type="compositionally biased region" description="Polar residues" evidence="4">
    <location>
        <begin position="254"/>
        <end position="265"/>
    </location>
</feature>
<proteinExistence type="inferred from homology"/>
<dbReference type="AlphaFoldDB" id="A0A8S2FKC3"/>
<feature type="non-terminal residue" evidence="6">
    <location>
        <position position="274"/>
    </location>
</feature>
<comment type="caution">
    <text evidence="6">The sequence shown here is derived from an EMBL/GenBank/DDBJ whole genome shotgun (WGS) entry which is preliminary data.</text>
</comment>
<dbReference type="Proteomes" id="UP000677228">
    <property type="component" value="Unassembled WGS sequence"/>
</dbReference>
<dbReference type="Gene3D" id="3.90.1720.30">
    <property type="entry name" value="PPPDE domains"/>
    <property type="match status" value="1"/>
</dbReference>
<protein>
    <recommendedName>
        <fullName evidence="5">PPPDE domain-containing protein</fullName>
    </recommendedName>
</protein>
<evidence type="ECO:0000256" key="4">
    <source>
        <dbReference type="SAM" id="MobiDB-lite"/>
    </source>
</evidence>
<dbReference type="EMBL" id="CAJNOK010033279">
    <property type="protein sequence ID" value="CAF1492736.1"/>
    <property type="molecule type" value="Genomic_DNA"/>
</dbReference>
<dbReference type="Proteomes" id="UP000682733">
    <property type="component" value="Unassembled WGS sequence"/>
</dbReference>
<evidence type="ECO:0000256" key="2">
    <source>
        <dbReference type="ARBA" id="ARBA00022670"/>
    </source>
</evidence>